<gene>
    <name evidence="1" type="ORF">RF11_14472</name>
</gene>
<name>A0A0C2NC41_THEKT</name>
<keyword evidence="2" id="KW-1185">Reference proteome</keyword>
<organism evidence="1 2">
    <name type="scientific">Thelohanellus kitauei</name>
    <name type="common">Myxosporean</name>
    <dbReference type="NCBI Taxonomy" id="669202"/>
    <lineage>
        <taxon>Eukaryota</taxon>
        <taxon>Metazoa</taxon>
        <taxon>Cnidaria</taxon>
        <taxon>Myxozoa</taxon>
        <taxon>Myxosporea</taxon>
        <taxon>Bivalvulida</taxon>
        <taxon>Platysporina</taxon>
        <taxon>Myxobolidae</taxon>
        <taxon>Thelohanellus</taxon>
    </lineage>
</organism>
<dbReference type="AlphaFoldDB" id="A0A0C2NC41"/>
<comment type="caution">
    <text evidence="1">The sequence shown here is derived from an EMBL/GenBank/DDBJ whole genome shotgun (WGS) entry which is preliminary data.</text>
</comment>
<dbReference type="EMBL" id="JWZT01001722">
    <property type="protein sequence ID" value="KII71542.1"/>
    <property type="molecule type" value="Genomic_DNA"/>
</dbReference>
<dbReference type="Proteomes" id="UP000031668">
    <property type="component" value="Unassembled WGS sequence"/>
</dbReference>
<evidence type="ECO:0000313" key="2">
    <source>
        <dbReference type="Proteomes" id="UP000031668"/>
    </source>
</evidence>
<sequence>MEEYMENKISSDSDRFHDVNEVLDYISKMLSKALFLSKQPFVKDDFKRSNTVDGGARMRLSRFRKRKQYIDYILEKRKELKENDICEVSCKNILGYSKNLLQCLLKNDAENRKSGINKAKSEAKGNGVEGWGGLGVCCEDREDRTGPASLGRLIPMSDRSIPFGQYLQEGARLALFYKKFVLPERPNIKT</sequence>
<protein>
    <submittedName>
        <fullName evidence="1">Uncharacterized protein</fullName>
    </submittedName>
</protein>
<reference evidence="1 2" key="1">
    <citation type="journal article" date="2014" name="Genome Biol. Evol.">
        <title>The genome of the myxosporean Thelohanellus kitauei shows adaptations to nutrient acquisition within its fish host.</title>
        <authorList>
            <person name="Yang Y."/>
            <person name="Xiong J."/>
            <person name="Zhou Z."/>
            <person name="Huo F."/>
            <person name="Miao W."/>
            <person name="Ran C."/>
            <person name="Liu Y."/>
            <person name="Zhang J."/>
            <person name="Feng J."/>
            <person name="Wang M."/>
            <person name="Wang M."/>
            <person name="Wang L."/>
            <person name="Yao B."/>
        </authorList>
    </citation>
    <scope>NUCLEOTIDE SEQUENCE [LARGE SCALE GENOMIC DNA]</scope>
    <source>
        <strain evidence="1">Wuqing</strain>
    </source>
</reference>
<evidence type="ECO:0000313" key="1">
    <source>
        <dbReference type="EMBL" id="KII71542.1"/>
    </source>
</evidence>
<accession>A0A0C2NC41</accession>
<proteinExistence type="predicted"/>